<comment type="caution">
    <text evidence="1">The sequence shown here is derived from an EMBL/GenBank/DDBJ whole genome shotgun (WGS) entry which is preliminary data.</text>
</comment>
<dbReference type="EMBL" id="JBJQND010000013">
    <property type="protein sequence ID" value="KAL3857137.1"/>
    <property type="molecule type" value="Genomic_DNA"/>
</dbReference>
<keyword evidence="2" id="KW-1185">Reference proteome</keyword>
<organism evidence="1 2">
    <name type="scientific">Sinanodonta woodiana</name>
    <name type="common">Chinese pond mussel</name>
    <name type="synonym">Anodonta woodiana</name>
    <dbReference type="NCBI Taxonomy" id="1069815"/>
    <lineage>
        <taxon>Eukaryota</taxon>
        <taxon>Metazoa</taxon>
        <taxon>Spiralia</taxon>
        <taxon>Lophotrochozoa</taxon>
        <taxon>Mollusca</taxon>
        <taxon>Bivalvia</taxon>
        <taxon>Autobranchia</taxon>
        <taxon>Heteroconchia</taxon>
        <taxon>Palaeoheterodonta</taxon>
        <taxon>Unionida</taxon>
        <taxon>Unionoidea</taxon>
        <taxon>Unionidae</taxon>
        <taxon>Unioninae</taxon>
        <taxon>Sinanodonta</taxon>
    </lineage>
</organism>
<evidence type="ECO:0000313" key="2">
    <source>
        <dbReference type="Proteomes" id="UP001634394"/>
    </source>
</evidence>
<sequence>MTSSTPAYYKEMSLRLSRVLDSVEPAEDIHWKRINMWIQSEEVISLTEATTTPGLNSDIDIVECLDSRAVQDLQNWVPRFKNLIVLSDENTPPGYV</sequence>
<accession>A0ABD3V9F0</accession>
<gene>
    <name evidence="1" type="ORF">ACJMK2_011832</name>
</gene>
<name>A0ABD3V9F0_SINWO</name>
<evidence type="ECO:0000313" key="1">
    <source>
        <dbReference type="EMBL" id="KAL3857137.1"/>
    </source>
</evidence>
<protein>
    <submittedName>
        <fullName evidence="1">Uncharacterized protein</fullName>
    </submittedName>
</protein>
<reference evidence="1 2" key="1">
    <citation type="submission" date="2024-11" db="EMBL/GenBank/DDBJ databases">
        <title>Chromosome-level genome assembly of the freshwater bivalve Anodonta woodiana.</title>
        <authorList>
            <person name="Chen X."/>
        </authorList>
    </citation>
    <scope>NUCLEOTIDE SEQUENCE [LARGE SCALE GENOMIC DNA]</scope>
    <source>
        <strain evidence="1">MN2024</strain>
        <tissue evidence="1">Gills</tissue>
    </source>
</reference>
<dbReference type="Proteomes" id="UP001634394">
    <property type="component" value="Unassembled WGS sequence"/>
</dbReference>
<proteinExistence type="predicted"/>
<dbReference type="AlphaFoldDB" id="A0ABD3V9F0"/>